<feature type="compositionally biased region" description="Gly residues" evidence="1">
    <location>
        <begin position="441"/>
        <end position="465"/>
    </location>
</feature>
<dbReference type="Proteomes" id="UP001151760">
    <property type="component" value="Unassembled WGS sequence"/>
</dbReference>
<feature type="region of interest" description="Disordered" evidence="1">
    <location>
        <begin position="433"/>
        <end position="474"/>
    </location>
</feature>
<dbReference type="EMBL" id="BQNB010011115">
    <property type="protein sequence ID" value="GJS86326.1"/>
    <property type="molecule type" value="Genomic_DNA"/>
</dbReference>
<proteinExistence type="predicted"/>
<feature type="region of interest" description="Disordered" evidence="1">
    <location>
        <begin position="125"/>
        <end position="150"/>
    </location>
</feature>
<name>A0ABQ4ZAP8_9ASTR</name>
<feature type="region of interest" description="Disordered" evidence="1">
    <location>
        <begin position="99"/>
        <end position="118"/>
    </location>
</feature>
<feature type="compositionally biased region" description="Low complexity" evidence="1">
    <location>
        <begin position="127"/>
        <end position="150"/>
    </location>
</feature>
<evidence type="ECO:0000313" key="2">
    <source>
        <dbReference type="EMBL" id="GJS86326.1"/>
    </source>
</evidence>
<protein>
    <recommendedName>
        <fullName evidence="4">Reverse transcriptase domain-containing protein</fullName>
    </recommendedName>
</protein>
<sequence>MAKRIYSLRLENLKVRAMLDIERDSMNSLQLACLGLGKKYRLSLGLSDESMGSSIPRVILFGSIPIELDTHSSSEYGPSKGSLPHVPVAPMVSHFLCSNDSESDTELPERHVSSTPHDAMVARWRSRVASRPSSPSGSSSPTTSTSEIPTAPILLASPAIDDIPVGRLYRTYPGGPCRALTARKTVVPLPSHRLVLRLWLWSPMSNMHFSSTVESSTFDSLATILDRHSHLPSHFAGPSHKMCRSLATTVHLPIHTSGALVPTHGDLLPPRKRFMDLISPKDSVEEDIDADVLVDIEADVAAAKAMVDMDVEVGIDVGIGIEVDVEVNREDEDEEAEYSDRGTIEVGVDVVTGIDIPDGMRIPNAIEHLGQVGEVMQDIYRHSVRVDRFRRRMGYMEDELRQSHRFRYYERLRFKRLEAFAVRHLDHDYHSLCQNGKDGDNGNGGGNRDRNGGGNGNGNRKGNGNGNPNKNDRGAMSIAHERACHDFVKCQPLNFKGIERVIELTRWFENMETIFHISNCPKKYQVKYATCTLLNNALTWWNLHKRTIEADVASAMSWRELMRLMTKGNVIASEPTRLQDAIWIANNLMDQKLKGYAARCVENKRRLDNS</sequence>
<reference evidence="2" key="1">
    <citation type="journal article" date="2022" name="Int. J. Mol. Sci.">
        <title>Draft Genome of Tanacetum Coccineum: Genomic Comparison of Closely Related Tanacetum-Family Plants.</title>
        <authorList>
            <person name="Yamashiro T."/>
            <person name="Shiraishi A."/>
            <person name="Nakayama K."/>
            <person name="Satake H."/>
        </authorList>
    </citation>
    <scope>NUCLEOTIDE SEQUENCE</scope>
</reference>
<organism evidence="2 3">
    <name type="scientific">Tanacetum coccineum</name>
    <dbReference type="NCBI Taxonomy" id="301880"/>
    <lineage>
        <taxon>Eukaryota</taxon>
        <taxon>Viridiplantae</taxon>
        <taxon>Streptophyta</taxon>
        <taxon>Embryophyta</taxon>
        <taxon>Tracheophyta</taxon>
        <taxon>Spermatophyta</taxon>
        <taxon>Magnoliopsida</taxon>
        <taxon>eudicotyledons</taxon>
        <taxon>Gunneridae</taxon>
        <taxon>Pentapetalae</taxon>
        <taxon>asterids</taxon>
        <taxon>campanulids</taxon>
        <taxon>Asterales</taxon>
        <taxon>Asteraceae</taxon>
        <taxon>Asteroideae</taxon>
        <taxon>Anthemideae</taxon>
        <taxon>Anthemidinae</taxon>
        <taxon>Tanacetum</taxon>
    </lineage>
</organism>
<accession>A0ABQ4ZAP8</accession>
<evidence type="ECO:0000256" key="1">
    <source>
        <dbReference type="SAM" id="MobiDB-lite"/>
    </source>
</evidence>
<reference evidence="2" key="2">
    <citation type="submission" date="2022-01" db="EMBL/GenBank/DDBJ databases">
        <authorList>
            <person name="Yamashiro T."/>
            <person name="Shiraishi A."/>
            <person name="Satake H."/>
            <person name="Nakayama K."/>
        </authorList>
    </citation>
    <scope>NUCLEOTIDE SEQUENCE</scope>
</reference>
<evidence type="ECO:0008006" key="4">
    <source>
        <dbReference type="Google" id="ProtNLM"/>
    </source>
</evidence>
<evidence type="ECO:0000313" key="3">
    <source>
        <dbReference type="Proteomes" id="UP001151760"/>
    </source>
</evidence>
<comment type="caution">
    <text evidence="2">The sequence shown here is derived from an EMBL/GenBank/DDBJ whole genome shotgun (WGS) entry which is preliminary data.</text>
</comment>
<keyword evidence="3" id="KW-1185">Reference proteome</keyword>
<gene>
    <name evidence="2" type="ORF">Tco_0768962</name>
</gene>